<name>A0A8S5RP15_9VIRU</name>
<proteinExistence type="predicted"/>
<sequence length="46" mass="5484">MYYSLLLDGLFEIPCFVYPREILFLLTLRKDRPYQGTISCATHTVW</sequence>
<organism evidence="1">
    <name type="scientific">virus sp. ctBS918</name>
    <dbReference type="NCBI Taxonomy" id="2825807"/>
    <lineage>
        <taxon>Viruses</taxon>
    </lineage>
</organism>
<dbReference type="EMBL" id="BK059130">
    <property type="protein sequence ID" value="DAE32923.1"/>
    <property type="molecule type" value="Genomic_DNA"/>
</dbReference>
<protein>
    <submittedName>
        <fullName evidence="1">Uncharacterized protein</fullName>
    </submittedName>
</protein>
<accession>A0A8S5RP15</accession>
<reference evidence="1" key="1">
    <citation type="journal article" date="2021" name="Proc. Natl. Acad. Sci. U.S.A.">
        <title>A Catalog of Tens of Thousands of Viruses from Human Metagenomes Reveals Hidden Associations with Chronic Diseases.</title>
        <authorList>
            <person name="Tisza M.J."/>
            <person name="Buck C.B."/>
        </authorList>
    </citation>
    <scope>NUCLEOTIDE SEQUENCE</scope>
    <source>
        <strain evidence="1">CtBS918</strain>
    </source>
</reference>
<evidence type="ECO:0000313" key="1">
    <source>
        <dbReference type="EMBL" id="DAE32923.1"/>
    </source>
</evidence>